<name>A0A7R9A2G9_9CRUS</name>
<keyword evidence="9" id="KW-1185">Reference proteome</keyword>
<proteinExistence type="inferred from homology"/>
<feature type="transmembrane region" description="Helical" evidence="7">
    <location>
        <begin position="91"/>
        <end position="112"/>
    </location>
</feature>
<dbReference type="GO" id="GO:0000139">
    <property type="term" value="C:Golgi membrane"/>
    <property type="evidence" value="ECO:0007669"/>
    <property type="project" value="InterPro"/>
</dbReference>
<feature type="transmembrane region" description="Helical" evidence="7">
    <location>
        <begin position="267"/>
        <end position="287"/>
    </location>
</feature>
<dbReference type="PIRSF" id="PIRSF036436">
    <property type="entry name" value="UCP036436"/>
    <property type="match status" value="1"/>
</dbReference>
<dbReference type="GO" id="GO:0015165">
    <property type="term" value="F:pyrimidine nucleotide-sugar transmembrane transporter activity"/>
    <property type="evidence" value="ECO:0007669"/>
    <property type="project" value="InterPro"/>
</dbReference>
<evidence type="ECO:0000256" key="1">
    <source>
        <dbReference type="ARBA" id="ARBA00004141"/>
    </source>
</evidence>
<dbReference type="SUPFAM" id="SSF103481">
    <property type="entry name" value="Multidrug resistance efflux transporter EmrE"/>
    <property type="match status" value="1"/>
</dbReference>
<organism evidence="8">
    <name type="scientific">Darwinula stevensoni</name>
    <dbReference type="NCBI Taxonomy" id="69355"/>
    <lineage>
        <taxon>Eukaryota</taxon>
        <taxon>Metazoa</taxon>
        <taxon>Ecdysozoa</taxon>
        <taxon>Arthropoda</taxon>
        <taxon>Crustacea</taxon>
        <taxon>Oligostraca</taxon>
        <taxon>Ostracoda</taxon>
        <taxon>Podocopa</taxon>
        <taxon>Podocopida</taxon>
        <taxon>Darwinulocopina</taxon>
        <taxon>Darwinuloidea</taxon>
        <taxon>Darwinulidae</taxon>
        <taxon>Darwinula</taxon>
    </lineage>
</organism>
<dbReference type="InterPro" id="IPR037185">
    <property type="entry name" value="EmrE-like"/>
</dbReference>
<evidence type="ECO:0000256" key="7">
    <source>
        <dbReference type="SAM" id="Phobius"/>
    </source>
</evidence>
<keyword evidence="3" id="KW-0762">Sugar transport</keyword>
<sequence>MGWTPYQGFLAGMMVVTGSINTLSTKWADRLNSTNSEGKEVPFKHPFLQASGMFLGEFTCFIAFLIQHFYHRRRQREIGDLIPMNTRLINFNPLIFLVPALCDMTATSTMYIGLTLTFAASFQMFRGAVIIFTGLLSVAFLGRILKSREWIGIFSVILGLVIVGLTDTFFSKEVTGRRNDIITGDLLILTAQVITAIQMVYEEKFISKYNVPPLLAVGLEGFFGFVVLGVLLVPMYHIKVGPPFSGNPRGTLEDALDGLTQLGNNTFLLLAFCGTIVSIAFFNFAGVSVTKEISATTRTVLDSVRTLVIWVVSLALSWQGFFWPQVLGFLVLVFGMCLYNNVIVVPLLRKWGCMKPDEPDTEHLIAQRSTLYSDSGPE</sequence>
<protein>
    <recommendedName>
        <fullName evidence="10">Solute carrier family 35 member F6</fullName>
    </recommendedName>
</protein>
<gene>
    <name evidence="8" type="ORF">DSTB1V02_LOCUS3572</name>
</gene>
<feature type="transmembrane region" description="Helical" evidence="7">
    <location>
        <begin position="182"/>
        <end position="201"/>
    </location>
</feature>
<keyword evidence="3" id="KW-0813">Transport</keyword>
<evidence type="ECO:0000256" key="5">
    <source>
        <dbReference type="ARBA" id="ARBA00022989"/>
    </source>
</evidence>
<reference evidence="8" key="1">
    <citation type="submission" date="2020-11" db="EMBL/GenBank/DDBJ databases">
        <authorList>
            <person name="Tran Van P."/>
        </authorList>
    </citation>
    <scope>NUCLEOTIDE SEQUENCE</scope>
</reference>
<feature type="transmembrane region" description="Helical" evidence="7">
    <location>
        <begin position="299"/>
        <end position="321"/>
    </location>
</feature>
<dbReference type="PANTHER" id="PTHR13146">
    <property type="match status" value="1"/>
</dbReference>
<dbReference type="EMBL" id="LR899989">
    <property type="protein sequence ID" value="CAD7243657.1"/>
    <property type="molecule type" value="Genomic_DNA"/>
</dbReference>
<dbReference type="Pfam" id="PF04142">
    <property type="entry name" value="Nuc_sug_transp"/>
    <property type="match status" value="1"/>
</dbReference>
<feature type="transmembrane region" description="Helical" evidence="7">
    <location>
        <begin position="327"/>
        <end position="348"/>
    </location>
</feature>
<keyword evidence="4 7" id="KW-0812">Transmembrane</keyword>
<evidence type="ECO:0000313" key="8">
    <source>
        <dbReference type="EMBL" id="CAD7243657.1"/>
    </source>
</evidence>
<comment type="subcellular location">
    <subcellularLocation>
        <location evidence="1">Membrane</location>
        <topology evidence="1">Multi-pass membrane protein</topology>
    </subcellularLocation>
</comment>
<feature type="transmembrane region" description="Helical" evidence="7">
    <location>
        <begin position="47"/>
        <end position="70"/>
    </location>
</feature>
<evidence type="ECO:0000313" key="9">
    <source>
        <dbReference type="Proteomes" id="UP000677054"/>
    </source>
</evidence>
<evidence type="ECO:0000256" key="3">
    <source>
        <dbReference type="ARBA" id="ARBA00022597"/>
    </source>
</evidence>
<dbReference type="InterPro" id="IPR007271">
    <property type="entry name" value="Nuc_sug_transpt"/>
</dbReference>
<keyword evidence="5 7" id="KW-1133">Transmembrane helix</keyword>
<evidence type="ECO:0000256" key="4">
    <source>
        <dbReference type="ARBA" id="ARBA00022692"/>
    </source>
</evidence>
<keyword evidence="6 7" id="KW-0472">Membrane</keyword>
<accession>A0A7R9A2G9</accession>
<dbReference type="PANTHER" id="PTHR13146:SF0">
    <property type="entry name" value="SOLUTE CARRIER FAMILY 35 MEMBER F6"/>
    <property type="match status" value="1"/>
</dbReference>
<comment type="similarity">
    <text evidence="2">Belongs to the nucleotide-sugar transporter family. SLC35A subfamily.</text>
</comment>
<dbReference type="InterPro" id="IPR012404">
    <property type="entry name" value="UCP036436"/>
</dbReference>
<dbReference type="Proteomes" id="UP000677054">
    <property type="component" value="Unassembled WGS sequence"/>
</dbReference>
<dbReference type="OrthoDB" id="29773at2759"/>
<evidence type="ECO:0000256" key="6">
    <source>
        <dbReference type="ARBA" id="ARBA00023136"/>
    </source>
</evidence>
<evidence type="ECO:0000256" key="2">
    <source>
        <dbReference type="ARBA" id="ARBA00009976"/>
    </source>
</evidence>
<feature type="transmembrane region" description="Helical" evidence="7">
    <location>
        <begin position="213"/>
        <end position="238"/>
    </location>
</feature>
<feature type="transmembrane region" description="Helical" evidence="7">
    <location>
        <begin position="124"/>
        <end position="144"/>
    </location>
</feature>
<feature type="transmembrane region" description="Helical" evidence="7">
    <location>
        <begin position="151"/>
        <end position="170"/>
    </location>
</feature>
<dbReference type="EMBL" id="CAJPEV010000472">
    <property type="protein sequence ID" value="CAG0885631.1"/>
    <property type="molecule type" value="Genomic_DNA"/>
</dbReference>
<evidence type="ECO:0008006" key="10">
    <source>
        <dbReference type="Google" id="ProtNLM"/>
    </source>
</evidence>
<dbReference type="AlphaFoldDB" id="A0A7R9A2G9"/>